<evidence type="ECO:0000313" key="4">
    <source>
        <dbReference type="Proteomes" id="UP001356704"/>
    </source>
</evidence>
<gene>
    <name evidence="3" type="ORF">V1468_05810</name>
</gene>
<comment type="caution">
    <text evidence="3">The sequence shown here is derived from an EMBL/GenBank/DDBJ whole genome shotgun (WGS) entry which is preliminary data.</text>
</comment>
<keyword evidence="2" id="KW-1133">Transmembrane helix</keyword>
<keyword evidence="2" id="KW-0812">Transmembrane</keyword>
<protein>
    <submittedName>
        <fullName evidence="3">Uncharacterized protein</fullName>
    </submittedName>
</protein>
<accession>A0ABU7W3H0</accession>
<sequence length="83" mass="9562">MTMTQGERQSFNWRPNTNDSQTLARYDQEAQHWVRAFRNAESQNKKASLNEVLSFLGIVLALISSIMTVLVLLVVNLLKRLKK</sequence>
<dbReference type="RefSeq" id="WP_331809278.1">
    <property type="nucleotide sequence ID" value="NZ_JAZHOU010000001.1"/>
</dbReference>
<dbReference type="Proteomes" id="UP001356704">
    <property type="component" value="Unassembled WGS sequence"/>
</dbReference>
<reference evidence="3 4" key="1">
    <citation type="submission" date="2024-02" db="EMBL/GenBank/DDBJ databases">
        <title>Winogradskyella poriferorum JCM 12885.</title>
        <authorList>
            <person name="Zhang D.-F."/>
            <person name="Fu Z.-Y."/>
        </authorList>
    </citation>
    <scope>NUCLEOTIDE SEQUENCE [LARGE SCALE GENOMIC DNA]</scope>
    <source>
        <strain evidence="3 4">JCM 12885</strain>
    </source>
</reference>
<evidence type="ECO:0000256" key="2">
    <source>
        <dbReference type="SAM" id="Phobius"/>
    </source>
</evidence>
<feature type="transmembrane region" description="Helical" evidence="2">
    <location>
        <begin position="52"/>
        <end position="78"/>
    </location>
</feature>
<evidence type="ECO:0000256" key="1">
    <source>
        <dbReference type="SAM" id="MobiDB-lite"/>
    </source>
</evidence>
<evidence type="ECO:0000313" key="3">
    <source>
        <dbReference type="EMBL" id="MEF3078509.1"/>
    </source>
</evidence>
<organism evidence="3 4">
    <name type="scientific">Winogradskyella poriferorum</name>
    <dbReference type="NCBI Taxonomy" id="307627"/>
    <lineage>
        <taxon>Bacteria</taxon>
        <taxon>Pseudomonadati</taxon>
        <taxon>Bacteroidota</taxon>
        <taxon>Flavobacteriia</taxon>
        <taxon>Flavobacteriales</taxon>
        <taxon>Flavobacteriaceae</taxon>
        <taxon>Winogradskyella</taxon>
    </lineage>
</organism>
<dbReference type="EMBL" id="JAZHOU010000001">
    <property type="protein sequence ID" value="MEF3078509.1"/>
    <property type="molecule type" value="Genomic_DNA"/>
</dbReference>
<proteinExistence type="predicted"/>
<name>A0ABU7W3H0_9FLAO</name>
<keyword evidence="4" id="KW-1185">Reference proteome</keyword>
<keyword evidence="2" id="KW-0472">Membrane</keyword>
<feature type="region of interest" description="Disordered" evidence="1">
    <location>
        <begin position="1"/>
        <end position="20"/>
    </location>
</feature>